<evidence type="ECO:0000313" key="8">
    <source>
        <dbReference type="EMBL" id="MBL1118662.1"/>
    </source>
</evidence>
<dbReference type="Pfam" id="PF07690">
    <property type="entry name" value="MFS_1"/>
    <property type="match status" value="1"/>
</dbReference>
<evidence type="ECO:0000256" key="1">
    <source>
        <dbReference type="ARBA" id="ARBA00004651"/>
    </source>
</evidence>
<feature type="transmembrane region" description="Helical" evidence="7">
    <location>
        <begin position="297"/>
        <end position="316"/>
    </location>
</feature>
<dbReference type="RefSeq" id="WP_201856474.1">
    <property type="nucleotide sequence ID" value="NZ_JAERRG010000024.1"/>
</dbReference>
<organism evidence="8 9">
    <name type="scientific">Streptomyces endocoffeicus</name>
    <dbReference type="NCBI Taxonomy" id="2898945"/>
    <lineage>
        <taxon>Bacteria</taxon>
        <taxon>Bacillati</taxon>
        <taxon>Actinomycetota</taxon>
        <taxon>Actinomycetes</taxon>
        <taxon>Kitasatosporales</taxon>
        <taxon>Streptomycetaceae</taxon>
        <taxon>Streptomyces</taxon>
    </lineage>
</organism>
<keyword evidence="4 7" id="KW-0812">Transmembrane</keyword>
<keyword evidence="2" id="KW-0813">Transport</keyword>
<evidence type="ECO:0000256" key="3">
    <source>
        <dbReference type="ARBA" id="ARBA00022475"/>
    </source>
</evidence>
<evidence type="ECO:0000256" key="4">
    <source>
        <dbReference type="ARBA" id="ARBA00022692"/>
    </source>
</evidence>
<evidence type="ECO:0000256" key="5">
    <source>
        <dbReference type="ARBA" id="ARBA00022989"/>
    </source>
</evidence>
<keyword evidence="3" id="KW-1003">Cell membrane</keyword>
<feature type="transmembrane region" description="Helical" evidence="7">
    <location>
        <begin position="30"/>
        <end position="53"/>
    </location>
</feature>
<dbReference type="InterPro" id="IPR036259">
    <property type="entry name" value="MFS_trans_sf"/>
</dbReference>
<evidence type="ECO:0000256" key="2">
    <source>
        <dbReference type="ARBA" id="ARBA00022448"/>
    </source>
</evidence>
<protein>
    <submittedName>
        <fullName evidence="8">MFS transporter</fullName>
    </submittedName>
</protein>
<dbReference type="EMBL" id="JAERRG010000024">
    <property type="protein sequence ID" value="MBL1118662.1"/>
    <property type="molecule type" value="Genomic_DNA"/>
</dbReference>
<comment type="caution">
    <text evidence="8">The sequence shown here is derived from an EMBL/GenBank/DDBJ whole genome shotgun (WGS) entry which is preliminary data.</text>
</comment>
<dbReference type="SUPFAM" id="SSF103473">
    <property type="entry name" value="MFS general substrate transporter"/>
    <property type="match status" value="1"/>
</dbReference>
<dbReference type="PANTHER" id="PTHR23517:SF2">
    <property type="entry name" value="MULTIDRUG RESISTANCE PROTEIN MDTH"/>
    <property type="match status" value="1"/>
</dbReference>
<accession>A0ABS1Q1X0</accession>
<feature type="transmembrane region" description="Helical" evidence="7">
    <location>
        <begin position="158"/>
        <end position="176"/>
    </location>
</feature>
<evidence type="ECO:0000313" key="9">
    <source>
        <dbReference type="Proteomes" id="UP000621510"/>
    </source>
</evidence>
<dbReference type="Gene3D" id="1.20.1250.20">
    <property type="entry name" value="MFS general substrate transporter like domains"/>
    <property type="match status" value="1"/>
</dbReference>
<dbReference type="InterPro" id="IPR011701">
    <property type="entry name" value="MFS"/>
</dbReference>
<dbReference type="InterPro" id="IPR050171">
    <property type="entry name" value="MFS_Transporters"/>
</dbReference>
<evidence type="ECO:0000256" key="7">
    <source>
        <dbReference type="SAM" id="Phobius"/>
    </source>
</evidence>
<keyword evidence="9" id="KW-1185">Reference proteome</keyword>
<dbReference type="Proteomes" id="UP000621510">
    <property type="component" value="Unassembled WGS sequence"/>
</dbReference>
<proteinExistence type="predicted"/>
<sequence length="434" mass="44595">MSGAEPKRAGSGVVRRVVREYLPGSHAGRVFAFSTLLSAFGTGLFLAGSAVFFTRQAGLSATQLGAGLSIAAAVGLVALLPLGAVADRAGARPTLVGALLWRALCFVALAFVQGPIAFTVAAACQAAAQNITGPVTQALVGTLSEEGDRTRMMAVVRTVRNIGFSLGALAATPLLLTDSTLLNRGVLLGNALAFVASAVLLARLRLAAPARAVTVRNPLAAFGAVRDWRYLCLTALNSVLALHMTLLAVGLPLWVTRHEGAPDALVPVMIFVNTVLAVAFQVPFARRVTDPRSGARALRWTGLALAGCAALLAVPVTAPPAVAIGAVLFACVALTVGELWQAAGGWELSYAYAPEDRRNLYLSLFSLGNSAQDMAGPLLVAAVVLPLGALGWFMLAALFVVAALLASLVVPLLDRRPSPGTPTAEAAATTPTPG</sequence>
<keyword evidence="5 7" id="KW-1133">Transmembrane helix</keyword>
<feature type="transmembrane region" description="Helical" evidence="7">
    <location>
        <begin position="390"/>
        <end position="413"/>
    </location>
</feature>
<feature type="transmembrane region" description="Helical" evidence="7">
    <location>
        <begin position="228"/>
        <end position="252"/>
    </location>
</feature>
<feature type="transmembrane region" description="Helical" evidence="7">
    <location>
        <begin position="98"/>
        <end position="124"/>
    </location>
</feature>
<keyword evidence="6 7" id="KW-0472">Membrane</keyword>
<gene>
    <name evidence="8" type="ORF">JK364_40785</name>
</gene>
<name>A0ABS1Q1X0_9ACTN</name>
<feature type="transmembrane region" description="Helical" evidence="7">
    <location>
        <begin position="65"/>
        <end position="86"/>
    </location>
</feature>
<feature type="transmembrane region" description="Helical" evidence="7">
    <location>
        <begin position="322"/>
        <end position="340"/>
    </location>
</feature>
<reference evidence="8 9" key="1">
    <citation type="submission" date="2021-01" db="EMBL/GenBank/DDBJ databases">
        <title>WGS of actinomycetes isolated from Thailand.</title>
        <authorList>
            <person name="Thawai C."/>
        </authorList>
    </citation>
    <scope>NUCLEOTIDE SEQUENCE [LARGE SCALE GENOMIC DNA]</scope>
    <source>
        <strain evidence="8 9">CA3R110</strain>
    </source>
</reference>
<evidence type="ECO:0000256" key="6">
    <source>
        <dbReference type="ARBA" id="ARBA00023136"/>
    </source>
</evidence>
<dbReference type="PANTHER" id="PTHR23517">
    <property type="entry name" value="RESISTANCE PROTEIN MDTM, PUTATIVE-RELATED-RELATED"/>
    <property type="match status" value="1"/>
</dbReference>
<feature type="transmembrane region" description="Helical" evidence="7">
    <location>
        <begin position="264"/>
        <end position="285"/>
    </location>
</feature>
<feature type="transmembrane region" description="Helical" evidence="7">
    <location>
        <begin position="188"/>
        <end position="207"/>
    </location>
</feature>
<feature type="transmembrane region" description="Helical" evidence="7">
    <location>
        <begin position="360"/>
        <end position="384"/>
    </location>
</feature>
<comment type="subcellular location">
    <subcellularLocation>
        <location evidence="1">Cell membrane</location>
        <topology evidence="1">Multi-pass membrane protein</topology>
    </subcellularLocation>
</comment>